<dbReference type="RefSeq" id="WP_008355833.1">
    <property type="nucleotide sequence ID" value="NZ_AMSH01000005.1"/>
</dbReference>
<accession>A0AAC9IEI3</accession>
<evidence type="ECO:0000313" key="3">
    <source>
        <dbReference type="EMBL" id="MCY9574975.1"/>
    </source>
</evidence>
<organism evidence="2 4">
    <name type="scientific">Bacillus xiamenensis</name>
    <dbReference type="NCBI Taxonomy" id="1178537"/>
    <lineage>
        <taxon>Bacteria</taxon>
        <taxon>Bacillati</taxon>
        <taxon>Bacillota</taxon>
        <taxon>Bacilli</taxon>
        <taxon>Bacillales</taxon>
        <taxon>Bacillaceae</taxon>
        <taxon>Bacillus</taxon>
    </lineage>
</organism>
<name>A0AAC9IEI3_9BACI</name>
<gene>
    <name evidence="2" type="ORF">BK049_04590</name>
    <name evidence="3" type="ORF">M5W27_03850</name>
</gene>
<dbReference type="EMBL" id="CP017786">
    <property type="protein sequence ID" value="AOZ88040.1"/>
    <property type="molecule type" value="Genomic_DNA"/>
</dbReference>
<keyword evidence="1" id="KW-0472">Membrane</keyword>
<evidence type="ECO:0000313" key="5">
    <source>
        <dbReference type="Proteomes" id="UP001527057"/>
    </source>
</evidence>
<keyword evidence="1" id="KW-0812">Transmembrane</keyword>
<evidence type="ECO:0000256" key="1">
    <source>
        <dbReference type="SAM" id="Phobius"/>
    </source>
</evidence>
<feature type="transmembrane region" description="Helical" evidence="1">
    <location>
        <begin position="39"/>
        <end position="60"/>
    </location>
</feature>
<keyword evidence="5" id="KW-1185">Reference proteome</keyword>
<dbReference type="Proteomes" id="UP001527057">
    <property type="component" value="Unassembled WGS sequence"/>
</dbReference>
<reference evidence="2 4" key="1">
    <citation type="submission" date="2016-10" db="EMBL/GenBank/DDBJ databases">
        <title>Whole genome sequence of hyper active fibrinolysis bacterium Bacillus pumilus strain VV3 isolated from fermented rice.</title>
        <authorList>
            <person name="Mariadas V.A."/>
            <person name="Vijayaraghavan P."/>
            <person name="Dhandapani V."/>
        </authorList>
    </citation>
    <scope>NUCLEOTIDE SEQUENCE [LARGE SCALE GENOMIC DNA]</scope>
    <source>
        <strain evidence="2 4">VV3</strain>
    </source>
</reference>
<dbReference type="Proteomes" id="UP000177709">
    <property type="component" value="Chromosome"/>
</dbReference>
<dbReference type="KEGG" id="bxi:BK049_04590"/>
<protein>
    <submittedName>
        <fullName evidence="2">Uncharacterized protein</fullName>
    </submittedName>
</protein>
<sequence length="69" mass="8100">MKKSKWFLQIYLTTLITMWIQDRLDQANIIDITNVWADASSWAIIFLVTFALLEWIAHVLSKRKAPALH</sequence>
<proteinExistence type="predicted"/>
<keyword evidence="1" id="KW-1133">Transmembrane helix</keyword>
<reference evidence="3 5" key="2">
    <citation type="submission" date="2022-05" db="EMBL/GenBank/DDBJ databases">
        <title>Genome Sequencing of Bee-Associated Microbes.</title>
        <authorList>
            <person name="Dunlap C."/>
        </authorList>
    </citation>
    <scope>NUCLEOTIDE SEQUENCE [LARGE SCALE GENOMIC DNA]</scope>
    <source>
        <strain evidence="3 5">CBP-1093</strain>
    </source>
</reference>
<dbReference type="AlphaFoldDB" id="A0AAC9IEI3"/>
<evidence type="ECO:0000313" key="4">
    <source>
        <dbReference type="Proteomes" id="UP000177709"/>
    </source>
</evidence>
<dbReference type="EMBL" id="JAMDMH010000008">
    <property type="protein sequence ID" value="MCY9574975.1"/>
    <property type="molecule type" value="Genomic_DNA"/>
</dbReference>
<evidence type="ECO:0000313" key="2">
    <source>
        <dbReference type="EMBL" id="AOZ88040.1"/>
    </source>
</evidence>